<dbReference type="Proteomes" id="UP000664859">
    <property type="component" value="Unassembled WGS sequence"/>
</dbReference>
<sequence>MSCAFWEANALNRTLVIDSFAGMFKGHTQTEFSVEAPFAAWYSVKVFDLLPAGGMLYHQFVQKCGAPGVLQQALGDVVIMPSGASHADMVAQAGAPLLVREWDQREQQLEPATPLDEQQAKFGLQVCHKKPEQQEEGLDYSLPDKLWSKWYAKWVYRAVDSIMSDMRQAAELNAASNALVVCLHVRRGDKITSRIGQFRYPNLDYETSPEGILKAIELFVPHGSVLYIATNQEDPVAFFEPLQAHYTAVTLYHFPKRILPHKYLPSSMALVDYEVMDKCDRLIPKFASEESRGFEQHRRRKRRSATVKRRRGTVLFLQT</sequence>
<comment type="caution">
    <text evidence="1">The sequence shown here is derived from an EMBL/GenBank/DDBJ whole genome shotgun (WGS) entry which is preliminary data.</text>
</comment>
<dbReference type="AlphaFoldDB" id="A0A836CEQ0"/>
<evidence type="ECO:0000313" key="1">
    <source>
        <dbReference type="EMBL" id="KAG5181181.1"/>
    </source>
</evidence>
<dbReference type="Gene3D" id="3.40.50.11350">
    <property type="match status" value="1"/>
</dbReference>
<evidence type="ECO:0000313" key="2">
    <source>
        <dbReference type="Proteomes" id="UP000664859"/>
    </source>
</evidence>
<organism evidence="1 2">
    <name type="scientific">Tribonema minus</name>
    <dbReference type="NCBI Taxonomy" id="303371"/>
    <lineage>
        <taxon>Eukaryota</taxon>
        <taxon>Sar</taxon>
        <taxon>Stramenopiles</taxon>
        <taxon>Ochrophyta</taxon>
        <taxon>PX clade</taxon>
        <taxon>Xanthophyceae</taxon>
        <taxon>Tribonematales</taxon>
        <taxon>Tribonemataceae</taxon>
        <taxon>Tribonema</taxon>
    </lineage>
</organism>
<keyword evidence="2" id="KW-1185">Reference proteome</keyword>
<dbReference type="EMBL" id="JAFCMP010000335">
    <property type="protein sequence ID" value="KAG5181181.1"/>
    <property type="molecule type" value="Genomic_DNA"/>
</dbReference>
<reference evidence="1" key="1">
    <citation type="submission" date="2021-02" db="EMBL/GenBank/DDBJ databases">
        <title>First Annotated Genome of the Yellow-green Alga Tribonema minus.</title>
        <authorList>
            <person name="Mahan K.M."/>
        </authorList>
    </citation>
    <scope>NUCLEOTIDE SEQUENCE</scope>
    <source>
        <strain evidence="1">UTEX B ZZ1240</strain>
    </source>
</reference>
<gene>
    <name evidence="1" type="ORF">JKP88DRAFT_279035</name>
</gene>
<accession>A0A836CEQ0</accession>
<dbReference type="OrthoDB" id="1903705at2759"/>
<dbReference type="CDD" id="cd11296">
    <property type="entry name" value="O-FucT_like"/>
    <property type="match status" value="1"/>
</dbReference>
<name>A0A836CEQ0_9STRA</name>
<dbReference type="PANTHER" id="PTHR31469:SF8">
    <property type="entry name" value="OS07G0641000 PROTEIN"/>
    <property type="match status" value="1"/>
</dbReference>
<proteinExistence type="predicted"/>
<protein>
    <submittedName>
        <fullName evidence="1">Uncharacterized protein</fullName>
    </submittedName>
</protein>
<dbReference type="PANTHER" id="PTHR31469">
    <property type="entry name" value="OS07G0633600 PROTEIN"/>
    <property type="match status" value="1"/>
</dbReference>